<keyword evidence="2" id="KW-0472">Membrane</keyword>
<feature type="compositionally biased region" description="Polar residues" evidence="1">
    <location>
        <begin position="1"/>
        <end position="19"/>
    </location>
</feature>
<dbReference type="Proteomes" id="UP000298030">
    <property type="component" value="Unassembled WGS sequence"/>
</dbReference>
<reference evidence="3 4" key="1">
    <citation type="journal article" date="2019" name="Nat. Ecol. Evol.">
        <title>Megaphylogeny resolves global patterns of mushroom evolution.</title>
        <authorList>
            <person name="Varga T."/>
            <person name="Krizsan K."/>
            <person name="Foldi C."/>
            <person name="Dima B."/>
            <person name="Sanchez-Garcia M."/>
            <person name="Sanchez-Ramirez S."/>
            <person name="Szollosi G.J."/>
            <person name="Szarkandi J.G."/>
            <person name="Papp V."/>
            <person name="Albert L."/>
            <person name="Andreopoulos W."/>
            <person name="Angelini C."/>
            <person name="Antonin V."/>
            <person name="Barry K.W."/>
            <person name="Bougher N.L."/>
            <person name="Buchanan P."/>
            <person name="Buyck B."/>
            <person name="Bense V."/>
            <person name="Catcheside P."/>
            <person name="Chovatia M."/>
            <person name="Cooper J."/>
            <person name="Damon W."/>
            <person name="Desjardin D."/>
            <person name="Finy P."/>
            <person name="Geml J."/>
            <person name="Haridas S."/>
            <person name="Hughes K."/>
            <person name="Justo A."/>
            <person name="Karasinski D."/>
            <person name="Kautmanova I."/>
            <person name="Kiss B."/>
            <person name="Kocsube S."/>
            <person name="Kotiranta H."/>
            <person name="LaButti K.M."/>
            <person name="Lechner B.E."/>
            <person name="Liimatainen K."/>
            <person name="Lipzen A."/>
            <person name="Lukacs Z."/>
            <person name="Mihaltcheva S."/>
            <person name="Morgado L.N."/>
            <person name="Niskanen T."/>
            <person name="Noordeloos M.E."/>
            <person name="Ohm R.A."/>
            <person name="Ortiz-Santana B."/>
            <person name="Ovrebo C."/>
            <person name="Racz N."/>
            <person name="Riley R."/>
            <person name="Savchenko A."/>
            <person name="Shiryaev A."/>
            <person name="Soop K."/>
            <person name="Spirin V."/>
            <person name="Szebenyi C."/>
            <person name="Tomsovsky M."/>
            <person name="Tulloss R.E."/>
            <person name="Uehling J."/>
            <person name="Grigoriev I.V."/>
            <person name="Vagvolgyi C."/>
            <person name="Papp T."/>
            <person name="Martin F.M."/>
            <person name="Miettinen O."/>
            <person name="Hibbett D.S."/>
            <person name="Nagy L.G."/>
        </authorList>
    </citation>
    <scope>NUCLEOTIDE SEQUENCE [LARGE SCALE GENOMIC DNA]</scope>
    <source>
        <strain evidence="3 4">FP101781</strain>
    </source>
</reference>
<feature type="compositionally biased region" description="Low complexity" evidence="1">
    <location>
        <begin position="27"/>
        <end position="41"/>
    </location>
</feature>
<dbReference type="AlphaFoldDB" id="A0A4Y7T6W1"/>
<keyword evidence="2" id="KW-0812">Transmembrane</keyword>
<gene>
    <name evidence="3" type="ORF">FA13DRAFT_599727</name>
</gene>
<organism evidence="3 4">
    <name type="scientific">Coprinellus micaceus</name>
    <name type="common">Glistening ink-cap mushroom</name>
    <name type="synonym">Coprinus micaceus</name>
    <dbReference type="NCBI Taxonomy" id="71717"/>
    <lineage>
        <taxon>Eukaryota</taxon>
        <taxon>Fungi</taxon>
        <taxon>Dikarya</taxon>
        <taxon>Basidiomycota</taxon>
        <taxon>Agaricomycotina</taxon>
        <taxon>Agaricomycetes</taxon>
        <taxon>Agaricomycetidae</taxon>
        <taxon>Agaricales</taxon>
        <taxon>Agaricineae</taxon>
        <taxon>Psathyrellaceae</taxon>
        <taxon>Coprinellus</taxon>
    </lineage>
</organism>
<name>A0A4Y7T6W1_COPMI</name>
<dbReference type="EMBL" id="QPFP01000025">
    <property type="protein sequence ID" value="TEB29875.1"/>
    <property type="molecule type" value="Genomic_DNA"/>
</dbReference>
<feature type="region of interest" description="Disordered" evidence="1">
    <location>
        <begin position="1"/>
        <end position="44"/>
    </location>
</feature>
<comment type="caution">
    <text evidence="3">The sequence shown here is derived from an EMBL/GenBank/DDBJ whole genome shotgun (WGS) entry which is preliminary data.</text>
</comment>
<evidence type="ECO:0000256" key="2">
    <source>
        <dbReference type="SAM" id="Phobius"/>
    </source>
</evidence>
<protein>
    <submittedName>
        <fullName evidence="3">Uncharacterized protein</fullName>
    </submittedName>
</protein>
<proteinExistence type="predicted"/>
<evidence type="ECO:0000313" key="3">
    <source>
        <dbReference type="EMBL" id="TEB29875.1"/>
    </source>
</evidence>
<accession>A0A4Y7T6W1</accession>
<evidence type="ECO:0000256" key="1">
    <source>
        <dbReference type="SAM" id="MobiDB-lite"/>
    </source>
</evidence>
<feature type="transmembrane region" description="Helical" evidence="2">
    <location>
        <begin position="132"/>
        <end position="158"/>
    </location>
</feature>
<keyword evidence="2" id="KW-1133">Transmembrane helix</keyword>
<keyword evidence="4" id="KW-1185">Reference proteome</keyword>
<sequence>MSRFSARTHNLIPSVSTPRASDDDEGQASGSQGGSSAPSSQTNIRFREPLTANSRQDRRVVKGGVATIQVKWDSDRKRRQGYFAPDAGSEKSKFRHYSKEDCCFDRMIYHPFSFVVGGCAGQCSMARCAPAFIHYTLLFLIICTLCILGPAIIASWNIELSSR</sequence>
<evidence type="ECO:0000313" key="4">
    <source>
        <dbReference type="Proteomes" id="UP000298030"/>
    </source>
</evidence>
<dbReference type="OrthoDB" id="3066747at2759"/>